<comment type="caution">
    <text evidence="2">The sequence shown here is derived from an EMBL/GenBank/DDBJ whole genome shotgun (WGS) entry which is preliminary data.</text>
</comment>
<dbReference type="EMBL" id="LATX01002554">
    <property type="protein sequence ID" value="KTB27443.1"/>
    <property type="molecule type" value="Genomic_DNA"/>
</dbReference>
<organism evidence="2 3">
    <name type="scientific">Moniliophthora roreri</name>
    <name type="common">Frosty pod rot fungus</name>
    <name type="synonym">Monilia roreri</name>
    <dbReference type="NCBI Taxonomy" id="221103"/>
    <lineage>
        <taxon>Eukaryota</taxon>
        <taxon>Fungi</taxon>
        <taxon>Dikarya</taxon>
        <taxon>Basidiomycota</taxon>
        <taxon>Agaricomycotina</taxon>
        <taxon>Agaricomycetes</taxon>
        <taxon>Agaricomycetidae</taxon>
        <taxon>Agaricales</taxon>
        <taxon>Marasmiineae</taxon>
        <taxon>Marasmiaceae</taxon>
        <taxon>Moniliophthora</taxon>
    </lineage>
</organism>
<accession>A0A0W0FNK9</accession>
<gene>
    <name evidence="1" type="ORF">WG66_19998</name>
    <name evidence="2" type="ORF">WG66_9504</name>
</gene>
<sequence>MVIFNINHLDYH</sequence>
<proteinExistence type="predicted"/>
<dbReference type="Proteomes" id="UP000054988">
    <property type="component" value="Unassembled WGS sequence"/>
</dbReference>
<reference evidence="2 3" key="1">
    <citation type="submission" date="2015-12" db="EMBL/GenBank/DDBJ databases">
        <title>Draft genome sequence of Moniliophthora roreri, the causal agent of frosty pod rot of cacao.</title>
        <authorList>
            <person name="Aime M.C."/>
            <person name="Diaz-Valderrama J.R."/>
            <person name="Kijpornyongpan T."/>
            <person name="Phillips-Mora W."/>
        </authorList>
    </citation>
    <scope>NUCLEOTIDE SEQUENCE [LARGE SCALE GENOMIC DNA]</scope>
    <source>
        <strain evidence="2 3">MCA 2952</strain>
    </source>
</reference>
<name>A0A0W0FNK9_MONRR</name>
<evidence type="ECO:0000313" key="1">
    <source>
        <dbReference type="EMBL" id="KTB27443.1"/>
    </source>
</evidence>
<evidence type="ECO:0000313" key="2">
    <source>
        <dbReference type="EMBL" id="KTB37918.1"/>
    </source>
</evidence>
<dbReference type="EMBL" id="LATX01001801">
    <property type="protein sequence ID" value="KTB37918.1"/>
    <property type="molecule type" value="Genomic_DNA"/>
</dbReference>
<evidence type="ECO:0000313" key="3">
    <source>
        <dbReference type="Proteomes" id="UP000054988"/>
    </source>
</evidence>
<protein>
    <submittedName>
        <fullName evidence="2">Uncharacterized protein</fullName>
    </submittedName>
</protein>